<accession>A0A0A9NXU1</accession>
<reference evidence="1" key="1">
    <citation type="submission" date="2014-09" db="EMBL/GenBank/DDBJ databases">
        <authorList>
            <person name="Magalhaes I.L.F."/>
            <person name="Oliveira U."/>
            <person name="Santos F.R."/>
            <person name="Vidigal T.H.D.A."/>
            <person name="Brescovit A.D."/>
            <person name="Santos A.J."/>
        </authorList>
    </citation>
    <scope>NUCLEOTIDE SEQUENCE</scope>
    <source>
        <tissue evidence="1">Shoot tissue taken approximately 20 cm above the soil surface</tissue>
    </source>
</reference>
<evidence type="ECO:0000313" key="1">
    <source>
        <dbReference type="EMBL" id="JAD16779.1"/>
    </source>
</evidence>
<protein>
    <submittedName>
        <fullName evidence="1">Uncharacterized protein</fullName>
    </submittedName>
</protein>
<organism evidence="1">
    <name type="scientific">Arundo donax</name>
    <name type="common">Giant reed</name>
    <name type="synonym">Donax arundinaceus</name>
    <dbReference type="NCBI Taxonomy" id="35708"/>
    <lineage>
        <taxon>Eukaryota</taxon>
        <taxon>Viridiplantae</taxon>
        <taxon>Streptophyta</taxon>
        <taxon>Embryophyta</taxon>
        <taxon>Tracheophyta</taxon>
        <taxon>Spermatophyta</taxon>
        <taxon>Magnoliopsida</taxon>
        <taxon>Liliopsida</taxon>
        <taxon>Poales</taxon>
        <taxon>Poaceae</taxon>
        <taxon>PACMAD clade</taxon>
        <taxon>Arundinoideae</taxon>
        <taxon>Arundineae</taxon>
        <taxon>Arundo</taxon>
    </lineage>
</organism>
<reference evidence="1" key="2">
    <citation type="journal article" date="2015" name="Data Brief">
        <title>Shoot transcriptome of the giant reed, Arundo donax.</title>
        <authorList>
            <person name="Barrero R.A."/>
            <person name="Guerrero F.D."/>
            <person name="Moolhuijzen P."/>
            <person name="Goolsby J.A."/>
            <person name="Tidwell J."/>
            <person name="Bellgard S.E."/>
            <person name="Bellgard M.I."/>
        </authorList>
    </citation>
    <scope>NUCLEOTIDE SEQUENCE</scope>
    <source>
        <tissue evidence="1">Shoot tissue taken approximately 20 cm above the soil surface</tissue>
    </source>
</reference>
<dbReference type="AlphaFoldDB" id="A0A0A9NXU1"/>
<proteinExistence type="predicted"/>
<sequence length="78" mass="8793">MEQGDLLCALSTVEFSEEANQVERLASTETSFLLELVEFIFAWFAPTSGTNFIFSLSGFLPGTAWALRFLTSFHCDRF</sequence>
<dbReference type="EMBL" id="GBRH01281116">
    <property type="protein sequence ID" value="JAD16779.1"/>
    <property type="molecule type" value="Transcribed_RNA"/>
</dbReference>
<name>A0A0A9NXU1_ARUDO</name>